<keyword evidence="5" id="KW-0680">Restriction system</keyword>
<keyword evidence="4" id="KW-0949">S-adenosyl-L-methionine</keyword>
<dbReference type="Pfam" id="PF12950">
    <property type="entry name" value="TaqI_C"/>
    <property type="match status" value="1"/>
</dbReference>
<dbReference type="Proteomes" id="UP000277811">
    <property type="component" value="Unassembled WGS sequence"/>
</dbReference>
<proteinExistence type="predicted"/>
<gene>
    <name evidence="10" type="ORF">LUCI_2092</name>
</gene>
<sequence>MNWKKFRKQYTWLLGQLEAEGQDDAAGIILRIVVSILQGYTEAGIIMGRSLPRIKLLDLVRDQVNSEGTAINFSFIDIINAWVAMLPRDAAILGEIYEQGAANRRTRGIYYTPPEVVEFIIAHTIEQHDLIKEPKVKVVDPACGCGYFLLKTYESLRRRFIAARDELRQIYPQEDWSDGGIHRHILRYNLWGADIDPVAADICAAGLVLQSNVSEGRIPPNIVVCDSLKMTVPWEPVFGAEQYDYVIGNPPYLSFGLRGAGRLDPHYEDYLRRTFHASAEYKLSYYVLFMQRGIDLLKPGGKLGFIVPDSFLLGRYYSKIRKYIMDHTAIEALAHISANVFKNASTGYSAICILRREEKAELRQTQRVRVYRADTKLGLSGQSFLCQYEQNYFATLPYQRFRLFFDSAAKVLIDKIDAAGTALGTFATGHTGLRSVLRQRDIIATSPQGPAWQRGLVSGSQICRYGIHYEGHWLNIDPDLLYKGGWRTETIKQRKILIRQTGDSLIAAIDAEGFYHLNNIHHFTLADPVMRLDYLVLLINSRLMSFYYHVVSMEYGRSMAQTDIETLERLPVFFHAELNQQAPSLVKTMMECVKREKAGDPVMNYKIKAFDEYLNQLVYHIYNLSDQEISYIECFETSLSGRRLRKSRVKTGKL</sequence>
<evidence type="ECO:0000256" key="5">
    <source>
        <dbReference type="ARBA" id="ARBA00022747"/>
    </source>
</evidence>
<organism evidence="10 11">
    <name type="scientific">Lucifera butyrica</name>
    <dbReference type="NCBI Taxonomy" id="1351585"/>
    <lineage>
        <taxon>Bacteria</taxon>
        <taxon>Bacillati</taxon>
        <taxon>Bacillota</taxon>
        <taxon>Negativicutes</taxon>
        <taxon>Veillonellales</taxon>
        <taxon>Veillonellaceae</taxon>
        <taxon>Lucifera</taxon>
    </lineage>
</organism>
<keyword evidence="11" id="KW-1185">Reference proteome</keyword>
<feature type="domain" description="Type II methyltransferase M.TaqI-like" evidence="8">
    <location>
        <begin position="189"/>
        <end position="341"/>
    </location>
</feature>
<dbReference type="GO" id="GO:0003677">
    <property type="term" value="F:DNA binding"/>
    <property type="evidence" value="ECO:0007669"/>
    <property type="project" value="UniProtKB-KW"/>
</dbReference>
<dbReference type="PANTHER" id="PTHR33841:SF1">
    <property type="entry name" value="DNA METHYLTRANSFERASE A"/>
    <property type="match status" value="1"/>
</dbReference>
<dbReference type="RefSeq" id="WP_122627801.1">
    <property type="nucleotide sequence ID" value="NZ_UPPP01000068.1"/>
</dbReference>
<dbReference type="PRINTS" id="PR00507">
    <property type="entry name" value="N12N6MTFRASE"/>
</dbReference>
<evidence type="ECO:0000259" key="9">
    <source>
        <dbReference type="Pfam" id="PF12950"/>
    </source>
</evidence>
<dbReference type="GO" id="GO:0032259">
    <property type="term" value="P:methylation"/>
    <property type="evidence" value="ECO:0007669"/>
    <property type="project" value="UniProtKB-KW"/>
</dbReference>
<dbReference type="SUPFAM" id="SSF53335">
    <property type="entry name" value="S-adenosyl-L-methionine-dependent methyltransferases"/>
    <property type="match status" value="1"/>
</dbReference>
<evidence type="ECO:0000256" key="2">
    <source>
        <dbReference type="ARBA" id="ARBA00022603"/>
    </source>
</evidence>
<dbReference type="InterPro" id="IPR050953">
    <property type="entry name" value="N4_N6_ade-DNA_methylase"/>
</dbReference>
<evidence type="ECO:0000256" key="3">
    <source>
        <dbReference type="ARBA" id="ARBA00022679"/>
    </source>
</evidence>
<name>A0A498R794_9FIRM</name>
<dbReference type="InterPro" id="IPR011639">
    <property type="entry name" value="MethylTrfase_TaqI-like_dom"/>
</dbReference>
<dbReference type="PROSITE" id="PS00092">
    <property type="entry name" value="N6_MTASE"/>
    <property type="match status" value="1"/>
</dbReference>
<protein>
    <recommendedName>
        <fullName evidence="1">site-specific DNA-methyltransferase (adenine-specific)</fullName>
        <ecNumber evidence="1">2.1.1.72</ecNumber>
    </recommendedName>
</protein>
<evidence type="ECO:0000313" key="11">
    <source>
        <dbReference type="Proteomes" id="UP000277811"/>
    </source>
</evidence>
<accession>A0A498R794</accession>
<dbReference type="Pfam" id="PF07669">
    <property type="entry name" value="Eco57I"/>
    <property type="match status" value="1"/>
</dbReference>
<evidence type="ECO:0000256" key="7">
    <source>
        <dbReference type="ARBA" id="ARBA00047942"/>
    </source>
</evidence>
<dbReference type="GO" id="GO:0009307">
    <property type="term" value="P:DNA restriction-modification system"/>
    <property type="evidence" value="ECO:0007669"/>
    <property type="project" value="UniProtKB-KW"/>
</dbReference>
<evidence type="ECO:0000259" key="8">
    <source>
        <dbReference type="Pfam" id="PF07669"/>
    </source>
</evidence>
<feature type="domain" description="TaqI-like C-terminal specificity" evidence="9">
    <location>
        <begin position="457"/>
        <end position="572"/>
    </location>
</feature>
<dbReference type="Gene3D" id="3.40.50.150">
    <property type="entry name" value="Vaccinia Virus protein VP39"/>
    <property type="match status" value="1"/>
</dbReference>
<evidence type="ECO:0000256" key="4">
    <source>
        <dbReference type="ARBA" id="ARBA00022691"/>
    </source>
</evidence>
<dbReference type="InterPro" id="IPR025931">
    <property type="entry name" value="TaqI_C"/>
</dbReference>
<dbReference type="OrthoDB" id="9815272at2"/>
<keyword evidence="2 10" id="KW-0489">Methyltransferase</keyword>
<evidence type="ECO:0000313" key="10">
    <source>
        <dbReference type="EMBL" id="VBB06855.1"/>
    </source>
</evidence>
<dbReference type="EMBL" id="UPPP01000068">
    <property type="protein sequence ID" value="VBB06855.1"/>
    <property type="molecule type" value="Genomic_DNA"/>
</dbReference>
<evidence type="ECO:0000256" key="1">
    <source>
        <dbReference type="ARBA" id="ARBA00011900"/>
    </source>
</evidence>
<dbReference type="InterPro" id="IPR029063">
    <property type="entry name" value="SAM-dependent_MTases_sf"/>
</dbReference>
<dbReference type="EC" id="2.1.1.72" evidence="1"/>
<dbReference type="PANTHER" id="PTHR33841">
    <property type="entry name" value="DNA METHYLTRANSFERASE YEEA-RELATED"/>
    <property type="match status" value="1"/>
</dbReference>
<dbReference type="AlphaFoldDB" id="A0A498R794"/>
<dbReference type="Gene3D" id="3.90.220.10">
    <property type="entry name" value="Adenine-n6-DNA-methyltransferase Taqi, Chain A, domain 2"/>
    <property type="match status" value="1"/>
</dbReference>
<reference evidence="10 11" key="1">
    <citation type="submission" date="2018-06" db="EMBL/GenBank/DDBJ databases">
        <authorList>
            <person name="Strepis N."/>
        </authorList>
    </citation>
    <scope>NUCLEOTIDE SEQUENCE [LARGE SCALE GENOMIC DNA]</scope>
    <source>
        <strain evidence="10">LUCI</strain>
    </source>
</reference>
<keyword evidence="6" id="KW-0238">DNA-binding</keyword>
<dbReference type="GO" id="GO:0009007">
    <property type="term" value="F:site-specific DNA-methyltransferase (adenine-specific) activity"/>
    <property type="evidence" value="ECO:0007669"/>
    <property type="project" value="UniProtKB-EC"/>
</dbReference>
<evidence type="ECO:0000256" key="6">
    <source>
        <dbReference type="ARBA" id="ARBA00023125"/>
    </source>
</evidence>
<dbReference type="InterPro" id="IPR023135">
    <property type="entry name" value="N6_DNA_MeTrfase_TaqI_C"/>
</dbReference>
<keyword evidence="3" id="KW-0808">Transferase</keyword>
<comment type="catalytic activity">
    <reaction evidence="7">
        <text>a 2'-deoxyadenosine in DNA + S-adenosyl-L-methionine = an N(6)-methyl-2'-deoxyadenosine in DNA + S-adenosyl-L-homocysteine + H(+)</text>
        <dbReference type="Rhea" id="RHEA:15197"/>
        <dbReference type="Rhea" id="RHEA-COMP:12418"/>
        <dbReference type="Rhea" id="RHEA-COMP:12419"/>
        <dbReference type="ChEBI" id="CHEBI:15378"/>
        <dbReference type="ChEBI" id="CHEBI:57856"/>
        <dbReference type="ChEBI" id="CHEBI:59789"/>
        <dbReference type="ChEBI" id="CHEBI:90615"/>
        <dbReference type="ChEBI" id="CHEBI:90616"/>
        <dbReference type="EC" id="2.1.1.72"/>
    </reaction>
</comment>
<dbReference type="InterPro" id="IPR002052">
    <property type="entry name" value="DNA_methylase_N6_adenine_CS"/>
</dbReference>